<organism evidence="2">
    <name type="scientific">Arundo donax</name>
    <name type="common">Giant reed</name>
    <name type="synonym">Donax arundinaceus</name>
    <dbReference type="NCBI Taxonomy" id="35708"/>
    <lineage>
        <taxon>Eukaryota</taxon>
        <taxon>Viridiplantae</taxon>
        <taxon>Streptophyta</taxon>
        <taxon>Embryophyta</taxon>
        <taxon>Tracheophyta</taxon>
        <taxon>Spermatophyta</taxon>
        <taxon>Magnoliopsida</taxon>
        <taxon>Liliopsida</taxon>
        <taxon>Poales</taxon>
        <taxon>Poaceae</taxon>
        <taxon>PACMAD clade</taxon>
        <taxon>Arundinoideae</taxon>
        <taxon>Arundineae</taxon>
        <taxon>Arundo</taxon>
    </lineage>
</organism>
<dbReference type="PANTHER" id="PTHR33925:SF1">
    <property type="entry name" value="PROTEIN ACCUMULATION AND REPLICATION OF CHLOROPLASTS 6, CHLOROPLASTIC"/>
    <property type="match status" value="1"/>
</dbReference>
<protein>
    <recommendedName>
        <fullName evidence="1">Plastid division protein CDP1-like IMS domain-containing protein</fullName>
    </recommendedName>
</protein>
<dbReference type="AlphaFoldDB" id="A0A0A9DHF7"/>
<accession>A0A0A9DHF7</accession>
<reference evidence="2" key="1">
    <citation type="submission" date="2014-09" db="EMBL/GenBank/DDBJ databases">
        <authorList>
            <person name="Magalhaes I.L.F."/>
            <person name="Oliveira U."/>
            <person name="Santos F.R."/>
            <person name="Vidigal T.H.D.A."/>
            <person name="Brescovit A.D."/>
            <person name="Santos A.J."/>
        </authorList>
    </citation>
    <scope>NUCLEOTIDE SEQUENCE</scope>
    <source>
        <tissue evidence="2">Shoot tissue taken approximately 20 cm above the soil surface</tissue>
    </source>
</reference>
<dbReference type="GO" id="GO:0010020">
    <property type="term" value="P:chloroplast fission"/>
    <property type="evidence" value="ECO:0007669"/>
    <property type="project" value="TreeGrafter"/>
</dbReference>
<name>A0A0A9DHF7_ARUDO</name>
<dbReference type="InterPro" id="IPR044685">
    <property type="entry name" value="CPD1-like"/>
</dbReference>
<dbReference type="PANTHER" id="PTHR33925">
    <property type="entry name" value="PLASTID DIVISION PROTEIN CDP1, CHLOROPLASTIC-RELATED"/>
    <property type="match status" value="1"/>
</dbReference>
<dbReference type="EMBL" id="GBRH01209881">
    <property type="protein sequence ID" value="JAD88014.1"/>
    <property type="molecule type" value="Transcribed_RNA"/>
</dbReference>
<dbReference type="Pfam" id="PF13355">
    <property type="entry name" value="ARC6-like_IMS"/>
    <property type="match status" value="1"/>
</dbReference>
<reference evidence="2" key="2">
    <citation type="journal article" date="2015" name="Data Brief">
        <title>Shoot transcriptome of the giant reed, Arundo donax.</title>
        <authorList>
            <person name="Barrero R.A."/>
            <person name="Guerrero F.D."/>
            <person name="Moolhuijzen P."/>
            <person name="Goolsby J.A."/>
            <person name="Tidwell J."/>
            <person name="Bellgard S.E."/>
            <person name="Bellgard M.I."/>
        </authorList>
    </citation>
    <scope>NUCLEOTIDE SEQUENCE</scope>
    <source>
        <tissue evidence="2">Shoot tissue taken approximately 20 cm above the soil surface</tissue>
    </source>
</reference>
<dbReference type="InterPro" id="IPR025344">
    <property type="entry name" value="CDP1-like_IMS"/>
</dbReference>
<evidence type="ECO:0000313" key="2">
    <source>
        <dbReference type="EMBL" id="JAD88014.1"/>
    </source>
</evidence>
<sequence length="267" mass="28875">MEGGGASHLAAAAAIAKLGAQATAALGTVKSTAFQAFSKVFPLIEQLDKSTTDNPGDDLEKSLDKLAEQSVVGNAIHDSKNAALKIISAGALFALFAVIGPKYMPRKKSLPVIRSEHGSVEVAESIDAVDEDPEQIPRMDAKLAEDIVRKWQSIKSKALGPDHSVAALQEVLDGNMLKIWSDRAAEIERNGWFWEYALSDVTIDSVTVSMDGRRATVEATIEEVGQLTDVTDPKNNDSYDTKYTTRYEMSYSRSGGWRITEGAVLKS</sequence>
<evidence type="ECO:0000259" key="1">
    <source>
        <dbReference type="Pfam" id="PF13355"/>
    </source>
</evidence>
<dbReference type="GO" id="GO:0009706">
    <property type="term" value="C:chloroplast inner membrane"/>
    <property type="evidence" value="ECO:0007669"/>
    <property type="project" value="TreeGrafter"/>
</dbReference>
<feature type="domain" description="Plastid division protein CDP1-like IMS" evidence="1">
    <location>
        <begin position="144"/>
        <end position="260"/>
    </location>
</feature>
<proteinExistence type="predicted"/>